<evidence type="ECO:0000313" key="1">
    <source>
        <dbReference type="EMBL" id="KXT07438.1"/>
    </source>
</evidence>
<dbReference type="AlphaFoldDB" id="A0A139HYC3"/>
<proteinExistence type="predicted"/>
<accession>A0A139HYC3</accession>
<dbReference type="EMBL" id="LFZN01000002">
    <property type="protein sequence ID" value="KXT07438.1"/>
    <property type="molecule type" value="Genomic_DNA"/>
</dbReference>
<keyword evidence="2" id="KW-1185">Reference proteome</keyword>
<comment type="caution">
    <text evidence="1">The sequence shown here is derived from an EMBL/GenBank/DDBJ whole genome shotgun (WGS) entry which is preliminary data.</text>
</comment>
<name>A0A139HYC3_9PEZI</name>
<reference evidence="1 2" key="1">
    <citation type="submission" date="2015-07" db="EMBL/GenBank/DDBJ databases">
        <title>Comparative genomics of the Sigatoka disease complex on banana suggests a link between parallel evolutionary changes in Pseudocercospora fijiensis and Pseudocercospora eumusae and increased virulence on the banana host.</title>
        <authorList>
            <person name="Chang T.-C."/>
            <person name="Salvucci A."/>
            <person name="Crous P.W."/>
            <person name="Stergiopoulos I."/>
        </authorList>
    </citation>
    <scope>NUCLEOTIDE SEQUENCE [LARGE SCALE GENOMIC DNA]</scope>
    <source>
        <strain evidence="1 2">CBS 114824</strain>
    </source>
</reference>
<evidence type="ECO:0000313" key="2">
    <source>
        <dbReference type="Proteomes" id="UP000070133"/>
    </source>
</evidence>
<organism evidence="1 2">
    <name type="scientific">Pseudocercospora eumusae</name>
    <dbReference type="NCBI Taxonomy" id="321146"/>
    <lineage>
        <taxon>Eukaryota</taxon>
        <taxon>Fungi</taxon>
        <taxon>Dikarya</taxon>
        <taxon>Ascomycota</taxon>
        <taxon>Pezizomycotina</taxon>
        <taxon>Dothideomycetes</taxon>
        <taxon>Dothideomycetidae</taxon>
        <taxon>Mycosphaerellales</taxon>
        <taxon>Mycosphaerellaceae</taxon>
        <taxon>Pseudocercospora</taxon>
    </lineage>
</organism>
<dbReference type="Proteomes" id="UP000070133">
    <property type="component" value="Unassembled WGS sequence"/>
</dbReference>
<sequence>MNTQRQQPYDSPKDKSNRRYDLFHAINLSHYGAWDREDISRGSAIDHKQPRAQATQRRSLASAACQLFPGPATSPTFLATSNLSSSTFALETQQAHTSHKNFHSFTFCHVKGTTNSAHACIAEKRKKKRPPTSNHATSSKYHSIYQIKRLIDCHEDLDCQAPSQATMLTIM</sequence>
<dbReference type="EMBL" id="LFZN01000002">
    <property type="protein sequence ID" value="KXT07439.1"/>
    <property type="molecule type" value="Genomic_DNA"/>
</dbReference>
<protein>
    <submittedName>
        <fullName evidence="1">Uncharacterized protein</fullName>
    </submittedName>
</protein>
<gene>
    <name evidence="1" type="ORF">AC578_453</name>
</gene>